<evidence type="ECO:0000313" key="2">
    <source>
        <dbReference type="Proteomes" id="UP000005845"/>
    </source>
</evidence>
<dbReference type="EMBL" id="BAFC01000097">
    <property type="protein sequence ID" value="GAB40397.1"/>
    <property type="molecule type" value="Genomic_DNA"/>
</dbReference>
<protein>
    <submittedName>
        <fullName evidence="1">Uncharacterized protein</fullName>
    </submittedName>
</protein>
<dbReference type="AlphaFoldDB" id="H5U3T9"/>
<organism evidence="1 2">
    <name type="scientific">Gordonia sputi NBRC 100414</name>
    <dbReference type="NCBI Taxonomy" id="1089453"/>
    <lineage>
        <taxon>Bacteria</taxon>
        <taxon>Bacillati</taxon>
        <taxon>Actinomycetota</taxon>
        <taxon>Actinomycetes</taxon>
        <taxon>Mycobacteriales</taxon>
        <taxon>Gordoniaceae</taxon>
        <taxon>Gordonia</taxon>
    </lineage>
</organism>
<dbReference type="RefSeq" id="WP_005207456.1">
    <property type="nucleotide sequence ID" value="NZ_BAFC01000097.1"/>
</dbReference>
<accession>H5U3T9</accession>
<dbReference type="Proteomes" id="UP000005845">
    <property type="component" value="Unassembled WGS sequence"/>
</dbReference>
<reference evidence="1 2" key="1">
    <citation type="submission" date="2012-02" db="EMBL/GenBank/DDBJ databases">
        <title>Whole genome shotgun sequence of Gordonia sputi NBRC 100414.</title>
        <authorList>
            <person name="Yoshida I."/>
            <person name="Hosoyama A."/>
            <person name="Tsuchikane K."/>
            <person name="Katsumata H."/>
            <person name="Yamazaki S."/>
            <person name="Fujita N."/>
        </authorList>
    </citation>
    <scope>NUCLEOTIDE SEQUENCE [LARGE SCALE GENOMIC DNA]</scope>
    <source>
        <strain evidence="1 2">NBRC 100414</strain>
    </source>
</reference>
<comment type="caution">
    <text evidence="1">The sequence shown here is derived from an EMBL/GenBank/DDBJ whole genome shotgun (WGS) entry which is preliminary data.</text>
</comment>
<keyword evidence="2" id="KW-1185">Reference proteome</keyword>
<evidence type="ECO:0000313" key="1">
    <source>
        <dbReference type="EMBL" id="GAB40397.1"/>
    </source>
</evidence>
<name>H5U3T9_9ACTN</name>
<gene>
    <name evidence="1" type="ORF">GOSPT_099_00460</name>
</gene>
<sequence>MFRRGPNAPTALYEVGAQLGWATATSVDLSAIQPPTHAGVDVHDLRRRHARWQAWAIESPVGVLASHLEVFNDEYDQPVYDVVGRAAPDHTRVALPHVEIGWRLVPYGNHRLAGRFGSPGSRKVSSKGTGMAVRVSRDCDEAAVDSLLVDSRWTEIGRRAQAISRTGLAVEIVGSRAVVFTTTATAPRGTERWRELIAAEEVLHTILDEHCR</sequence>
<proteinExistence type="predicted"/>